<reference evidence="2" key="2">
    <citation type="submission" date="2016-05" db="EMBL/GenBank/DDBJ databases">
        <title>Comparative analysis highlights variable genome content of wheat rusts and divergence of the mating loci.</title>
        <authorList>
            <person name="Cuomo C.A."/>
            <person name="Bakkeren G."/>
            <person name="Szabo L."/>
            <person name="Khalil H."/>
            <person name="Joly D."/>
            <person name="Goldberg J."/>
            <person name="Young S."/>
            <person name="Zeng Q."/>
            <person name="Fellers J."/>
        </authorList>
    </citation>
    <scope>NUCLEOTIDE SEQUENCE [LARGE SCALE GENOMIC DNA]</scope>
    <source>
        <strain evidence="2">1-1 BBBD Race 1</strain>
    </source>
</reference>
<keyword evidence="4" id="KW-1185">Reference proteome</keyword>
<name>A0A180GGB8_PUCT1</name>
<dbReference type="Proteomes" id="UP000005240">
    <property type="component" value="Unassembled WGS sequence"/>
</dbReference>
<gene>
    <name evidence="2" type="ORF">PTTG_27933</name>
</gene>
<dbReference type="VEuPathDB" id="FungiDB:PTTG_27933"/>
<feature type="chain" id="PRO_5008109886" evidence="1">
    <location>
        <begin position="22"/>
        <end position="77"/>
    </location>
</feature>
<evidence type="ECO:0000313" key="3">
    <source>
        <dbReference type="EnsemblFungi" id="PTTG_27933-t43_1-p1"/>
    </source>
</evidence>
<reference evidence="2" key="1">
    <citation type="submission" date="2009-11" db="EMBL/GenBank/DDBJ databases">
        <authorList>
            <consortium name="The Broad Institute Genome Sequencing Platform"/>
            <person name="Ward D."/>
            <person name="Feldgarden M."/>
            <person name="Earl A."/>
            <person name="Young S.K."/>
            <person name="Zeng Q."/>
            <person name="Koehrsen M."/>
            <person name="Alvarado L."/>
            <person name="Berlin A."/>
            <person name="Bochicchio J."/>
            <person name="Borenstein D."/>
            <person name="Chapman S.B."/>
            <person name="Chen Z."/>
            <person name="Engels R."/>
            <person name="Freedman E."/>
            <person name="Gellesch M."/>
            <person name="Goldberg J."/>
            <person name="Griggs A."/>
            <person name="Gujja S."/>
            <person name="Heilman E."/>
            <person name="Heiman D."/>
            <person name="Hepburn T."/>
            <person name="Howarth C."/>
            <person name="Jen D."/>
            <person name="Larson L."/>
            <person name="Lewis B."/>
            <person name="Mehta T."/>
            <person name="Park D."/>
            <person name="Pearson M."/>
            <person name="Roberts A."/>
            <person name="Saif S."/>
            <person name="Shea T."/>
            <person name="Shenoy N."/>
            <person name="Sisk P."/>
            <person name="Stolte C."/>
            <person name="Sykes S."/>
            <person name="Thomson T."/>
            <person name="Walk T."/>
            <person name="White J."/>
            <person name="Yandava C."/>
            <person name="Izard J."/>
            <person name="Baranova O.V."/>
            <person name="Blanton J.M."/>
            <person name="Tanner A.C."/>
            <person name="Dewhirst F.E."/>
            <person name="Haas B."/>
            <person name="Nusbaum C."/>
            <person name="Birren B."/>
        </authorList>
    </citation>
    <scope>NUCLEOTIDE SEQUENCE [LARGE SCALE GENOMIC DNA]</scope>
    <source>
        <strain evidence="2">1-1 BBBD Race 1</strain>
    </source>
</reference>
<proteinExistence type="predicted"/>
<reference evidence="3" key="4">
    <citation type="submission" date="2025-05" db="UniProtKB">
        <authorList>
            <consortium name="EnsemblFungi"/>
        </authorList>
    </citation>
    <scope>IDENTIFICATION</scope>
    <source>
        <strain evidence="3">isolate 1-1 / race 1 (BBBD)</strain>
    </source>
</reference>
<evidence type="ECO:0000256" key="1">
    <source>
        <dbReference type="SAM" id="SignalP"/>
    </source>
</evidence>
<accession>A0A180GGB8</accession>
<keyword evidence="1" id="KW-0732">Signal</keyword>
<reference evidence="3 4" key="3">
    <citation type="journal article" date="2017" name="G3 (Bethesda)">
        <title>Comparative analysis highlights variable genome content of wheat rusts and divergence of the mating loci.</title>
        <authorList>
            <person name="Cuomo C.A."/>
            <person name="Bakkeren G."/>
            <person name="Khalil H.B."/>
            <person name="Panwar V."/>
            <person name="Joly D."/>
            <person name="Linning R."/>
            <person name="Sakthikumar S."/>
            <person name="Song X."/>
            <person name="Adiconis X."/>
            <person name="Fan L."/>
            <person name="Goldberg J.M."/>
            <person name="Levin J.Z."/>
            <person name="Young S."/>
            <person name="Zeng Q."/>
            <person name="Anikster Y."/>
            <person name="Bruce M."/>
            <person name="Wang M."/>
            <person name="Yin C."/>
            <person name="McCallum B."/>
            <person name="Szabo L.J."/>
            <person name="Hulbert S."/>
            <person name="Chen X."/>
            <person name="Fellers J.P."/>
        </authorList>
    </citation>
    <scope>NUCLEOTIDE SEQUENCE</scope>
    <source>
        <strain evidence="3">isolate 1-1 / race 1 (BBBD)</strain>
        <strain evidence="4">Isolate 1-1 / race 1 (BBBD)</strain>
    </source>
</reference>
<evidence type="ECO:0000313" key="2">
    <source>
        <dbReference type="EMBL" id="OAV91519.1"/>
    </source>
</evidence>
<feature type="signal peptide" evidence="1">
    <location>
        <begin position="1"/>
        <end position="21"/>
    </location>
</feature>
<protein>
    <submittedName>
        <fullName evidence="2 3">Uncharacterized protein</fullName>
    </submittedName>
</protein>
<sequence length="77" mass="8228">MKCLTLATVLALAALVPSSNAALQFLAGPTKDWCRGQPDDTVQAGTDIINGVCARCRELKHRCGRYCPAYVASDDES</sequence>
<organism evidence="2">
    <name type="scientific">Puccinia triticina (isolate 1-1 / race 1 (BBBD))</name>
    <name type="common">Brown leaf rust fungus</name>
    <dbReference type="NCBI Taxonomy" id="630390"/>
    <lineage>
        <taxon>Eukaryota</taxon>
        <taxon>Fungi</taxon>
        <taxon>Dikarya</taxon>
        <taxon>Basidiomycota</taxon>
        <taxon>Pucciniomycotina</taxon>
        <taxon>Pucciniomycetes</taxon>
        <taxon>Pucciniales</taxon>
        <taxon>Pucciniaceae</taxon>
        <taxon>Puccinia</taxon>
    </lineage>
</organism>
<dbReference type="EMBL" id="ADAS02000079">
    <property type="protein sequence ID" value="OAV91519.1"/>
    <property type="molecule type" value="Genomic_DNA"/>
</dbReference>
<evidence type="ECO:0000313" key="4">
    <source>
        <dbReference type="Proteomes" id="UP000005240"/>
    </source>
</evidence>
<dbReference type="EnsemblFungi" id="PTTG_27933-t43_1">
    <property type="protein sequence ID" value="PTTG_27933-t43_1-p1"/>
    <property type="gene ID" value="PTTG_27933"/>
</dbReference>
<dbReference type="AlphaFoldDB" id="A0A180GGB8"/>